<keyword evidence="2" id="KW-1185">Reference proteome</keyword>
<evidence type="ECO:0000313" key="1">
    <source>
        <dbReference type="EMBL" id="TFK61100.1"/>
    </source>
</evidence>
<proteinExistence type="predicted"/>
<name>A0ACD3A6S1_9AGAR</name>
<dbReference type="Proteomes" id="UP000308600">
    <property type="component" value="Unassembled WGS sequence"/>
</dbReference>
<reference evidence="1 2" key="1">
    <citation type="journal article" date="2019" name="Nat. Ecol. Evol.">
        <title>Megaphylogeny resolves global patterns of mushroom evolution.</title>
        <authorList>
            <person name="Varga T."/>
            <person name="Krizsan K."/>
            <person name="Foldi C."/>
            <person name="Dima B."/>
            <person name="Sanchez-Garcia M."/>
            <person name="Sanchez-Ramirez S."/>
            <person name="Szollosi G.J."/>
            <person name="Szarkandi J.G."/>
            <person name="Papp V."/>
            <person name="Albert L."/>
            <person name="Andreopoulos W."/>
            <person name="Angelini C."/>
            <person name="Antonin V."/>
            <person name="Barry K.W."/>
            <person name="Bougher N.L."/>
            <person name="Buchanan P."/>
            <person name="Buyck B."/>
            <person name="Bense V."/>
            <person name="Catcheside P."/>
            <person name="Chovatia M."/>
            <person name="Cooper J."/>
            <person name="Damon W."/>
            <person name="Desjardin D."/>
            <person name="Finy P."/>
            <person name="Geml J."/>
            <person name="Haridas S."/>
            <person name="Hughes K."/>
            <person name="Justo A."/>
            <person name="Karasinski D."/>
            <person name="Kautmanova I."/>
            <person name="Kiss B."/>
            <person name="Kocsube S."/>
            <person name="Kotiranta H."/>
            <person name="LaButti K.M."/>
            <person name="Lechner B.E."/>
            <person name="Liimatainen K."/>
            <person name="Lipzen A."/>
            <person name="Lukacs Z."/>
            <person name="Mihaltcheva S."/>
            <person name="Morgado L.N."/>
            <person name="Niskanen T."/>
            <person name="Noordeloos M.E."/>
            <person name="Ohm R.A."/>
            <person name="Ortiz-Santana B."/>
            <person name="Ovrebo C."/>
            <person name="Racz N."/>
            <person name="Riley R."/>
            <person name="Savchenko A."/>
            <person name="Shiryaev A."/>
            <person name="Soop K."/>
            <person name="Spirin V."/>
            <person name="Szebenyi C."/>
            <person name="Tomsovsky M."/>
            <person name="Tulloss R.E."/>
            <person name="Uehling J."/>
            <person name="Grigoriev I.V."/>
            <person name="Vagvolgyi C."/>
            <person name="Papp T."/>
            <person name="Martin F.M."/>
            <person name="Miettinen O."/>
            <person name="Hibbett D.S."/>
            <person name="Nagy L.G."/>
        </authorList>
    </citation>
    <scope>NUCLEOTIDE SEQUENCE [LARGE SCALE GENOMIC DNA]</scope>
    <source>
        <strain evidence="1 2">NL-1719</strain>
    </source>
</reference>
<protein>
    <submittedName>
        <fullName evidence="1">Uncharacterized protein</fullName>
    </submittedName>
</protein>
<gene>
    <name evidence="1" type="ORF">BDN72DRAFT_863858</name>
</gene>
<accession>A0ACD3A6S1</accession>
<dbReference type="EMBL" id="ML208695">
    <property type="protein sequence ID" value="TFK61100.1"/>
    <property type="molecule type" value="Genomic_DNA"/>
</dbReference>
<evidence type="ECO:0000313" key="2">
    <source>
        <dbReference type="Proteomes" id="UP000308600"/>
    </source>
</evidence>
<sequence length="526" mass="58997">MNWLKKMGSVESRSSEVDVGTSGKIPTRGILTFNGTTQQIASLADGRKPAVSIPELTRIPSTLGQFNEATLHNVRIGRNGVARPIGDGAFVQCKLFVAESAVGILRRVALFDSRCHLATSNLKMNVNNDSRIPISNSNIYNTIFNVNTGIPEEFGHGEVTKTRKEMLSEVLQKLPSINYLQSHDEASRKIIGESGQWLLHTDKFQDWKNGKLTAFLAVGDPGVGKTCHVYSSLVVSHLQELGGPTRVAYLYLCYQKAQSQTPTNILSILLQQLLTTYSSLPDCAVGLYDQLSLDQGPQLKVLIKALISLCTDASYKTYIILDALDECQHSFQPELLDILEQMLAAHVQLFATSRPASKDIRALFNKAYCAQYSIRATTSDISSFLKQKLETKKALGDIMDEKFRKEVIQTIRSKSQGVFLIAAMQIDHILSLTRKAKIKEVLSKFPSDLDTNFSMTLERIKAQSPEIISWLDMLSSEDIAPFYQYAAKYWEIMEYITLLLSKYDHLMKWGQIDYGRRCSQNIWLED</sequence>
<organism evidence="1 2">
    <name type="scientific">Pluteus cervinus</name>
    <dbReference type="NCBI Taxonomy" id="181527"/>
    <lineage>
        <taxon>Eukaryota</taxon>
        <taxon>Fungi</taxon>
        <taxon>Dikarya</taxon>
        <taxon>Basidiomycota</taxon>
        <taxon>Agaricomycotina</taxon>
        <taxon>Agaricomycetes</taxon>
        <taxon>Agaricomycetidae</taxon>
        <taxon>Agaricales</taxon>
        <taxon>Pluteineae</taxon>
        <taxon>Pluteaceae</taxon>
        <taxon>Pluteus</taxon>
    </lineage>
</organism>